<evidence type="ECO:0000256" key="5">
    <source>
        <dbReference type="ARBA" id="ARBA00022553"/>
    </source>
</evidence>
<dbReference type="EC" id="2.7.13.3" evidence="3"/>
<evidence type="ECO:0000256" key="9">
    <source>
        <dbReference type="ARBA" id="ARBA00022989"/>
    </source>
</evidence>
<dbReference type="InterPro" id="IPR033479">
    <property type="entry name" value="dCache_1"/>
</dbReference>
<accession>A0A2N5N516</accession>
<dbReference type="InterPro" id="IPR003660">
    <property type="entry name" value="HAMP_dom"/>
</dbReference>
<evidence type="ECO:0000256" key="4">
    <source>
        <dbReference type="ARBA" id="ARBA00022475"/>
    </source>
</evidence>
<feature type="coiled-coil region" evidence="12">
    <location>
        <begin position="368"/>
        <end position="400"/>
    </location>
</feature>
<name>A0A2N5N516_9BACL</name>
<evidence type="ECO:0000256" key="1">
    <source>
        <dbReference type="ARBA" id="ARBA00000085"/>
    </source>
</evidence>
<keyword evidence="8 15" id="KW-0418">Kinase</keyword>
<dbReference type="PANTHER" id="PTHR34220">
    <property type="entry name" value="SENSOR HISTIDINE KINASE YPDA"/>
    <property type="match status" value="1"/>
</dbReference>
<keyword evidence="12" id="KW-0175">Coiled coil</keyword>
<dbReference type="AlphaFoldDB" id="A0A2N5N516"/>
<evidence type="ECO:0000256" key="13">
    <source>
        <dbReference type="SAM" id="Phobius"/>
    </source>
</evidence>
<keyword evidence="5" id="KW-0597">Phosphoprotein</keyword>
<dbReference type="InterPro" id="IPR010559">
    <property type="entry name" value="Sig_transdc_His_kin_internal"/>
</dbReference>
<dbReference type="Pfam" id="PF00672">
    <property type="entry name" value="HAMP"/>
    <property type="match status" value="1"/>
</dbReference>
<comment type="caution">
    <text evidence="15">The sequence shown here is derived from an EMBL/GenBank/DDBJ whole genome shotgun (WGS) entry which is preliminary data.</text>
</comment>
<keyword evidence="6" id="KW-0808">Transferase</keyword>
<dbReference type="Gene3D" id="6.10.340.10">
    <property type="match status" value="1"/>
</dbReference>
<dbReference type="EMBL" id="NFEZ01000004">
    <property type="protein sequence ID" value="PLT45400.1"/>
    <property type="molecule type" value="Genomic_DNA"/>
</dbReference>
<evidence type="ECO:0000256" key="3">
    <source>
        <dbReference type="ARBA" id="ARBA00012438"/>
    </source>
</evidence>
<evidence type="ECO:0000313" key="15">
    <source>
        <dbReference type="EMBL" id="PLT45400.1"/>
    </source>
</evidence>
<dbReference type="SUPFAM" id="SSF158472">
    <property type="entry name" value="HAMP domain-like"/>
    <property type="match status" value="1"/>
</dbReference>
<evidence type="ECO:0000256" key="12">
    <source>
        <dbReference type="SAM" id="Coils"/>
    </source>
</evidence>
<evidence type="ECO:0000259" key="14">
    <source>
        <dbReference type="PROSITE" id="PS50885"/>
    </source>
</evidence>
<dbReference type="PROSITE" id="PS50885">
    <property type="entry name" value="HAMP"/>
    <property type="match status" value="1"/>
</dbReference>
<dbReference type="Pfam" id="PF02518">
    <property type="entry name" value="HATPase_c"/>
    <property type="match status" value="1"/>
</dbReference>
<sequence length="603" mass="69456">MRRKYRFISLKNKIMVFFLLSILIPLSVMVVNAYFSSRQMLESKYSILLADVARQSNIRIEEYLRDIRQISLISSYGINSYISAVSQDNYPVQNYLRNQSIANEMQATQLLMNYITMKDRKISIYVYNMNPGNDLYISPNKPIDYAYEPRQEAWFNDFLESDDITRDLPTQKDRQVKGEGNWAIYNLRKILDMENGKLLGVMVISVDIEFIHELNKRMNVGSQSVMTIVDEQDRIMFRDDYGAIGQPFESIFPMGGHVDGGLDRQIVRVKGSEHMLIQAGFESHRWKTYLSMPMDDLTIEDGILKRNLWMIITVLLLFALVSTLYISSLITRPIKQLMRNMALVEHGKFDSLHPVQSNDEIGLMAIRFEQMSAELKQLVERIYEEQEQKVEAEIRALQAQINPHFLYNTLNSVKWIASMQRSDKIVEMTEALISMLRYTARADKGLVPVREELEHIRHYLVIQKVRYFNRIEVHVEVEDDSLLDQEIPKLSIQPLVENAIFHGIANQKDGVLTLEVRGIGKEQLRITVRDNGAGMSGEAASRLRERLAGSDAEGGIGICNVHQRIRRVFGEPYGVSFRSAEGEGAEFTLIFPYRPNEGGKRPC</sequence>
<dbReference type="CDD" id="cd06225">
    <property type="entry name" value="HAMP"/>
    <property type="match status" value="1"/>
</dbReference>
<dbReference type="InterPro" id="IPR004358">
    <property type="entry name" value="Sig_transdc_His_kin-like_C"/>
</dbReference>
<evidence type="ECO:0000256" key="6">
    <source>
        <dbReference type="ARBA" id="ARBA00022679"/>
    </source>
</evidence>
<evidence type="ECO:0000256" key="8">
    <source>
        <dbReference type="ARBA" id="ARBA00022777"/>
    </source>
</evidence>
<comment type="catalytic activity">
    <reaction evidence="1">
        <text>ATP + protein L-histidine = ADP + protein N-phospho-L-histidine.</text>
        <dbReference type="EC" id="2.7.13.3"/>
    </reaction>
</comment>
<dbReference type="Proteomes" id="UP000234789">
    <property type="component" value="Unassembled WGS sequence"/>
</dbReference>
<gene>
    <name evidence="15" type="ORF">B8V81_3831</name>
</gene>
<dbReference type="SUPFAM" id="SSF55874">
    <property type="entry name" value="ATPase domain of HSP90 chaperone/DNA topoisomerase II/histidine kinase"/>
    <property type="match status" value="1"/>
</dbReference>
<dbReference type="InterPro" id="IPR003594">
    <property type="entry name" value="HATPase_dom"/>
</dbReference>
<dbReference type="RefSeq" id="WP_028599553.1">
    <property type="nucleotide sequence ID" value="NZ_BIMM01000002.1"/>
</dbReference>
<dbReference type="InterPro" id="IPR036890">
    <property type="entry name" value="HATPase_C_sf"/>
</dbReference>
<feature type="domain" description="HAMP" evidence="14">
    <location>
        <begin position="328"/>
        <end position="380"/>
    </location>
</feature>
<dbReference type="SMART" id="SM00304">
    <property type="entry name" value="HAMP"/>
    <property type="match status" value="1"/>
</dbReference>
<keyword evidence="9 13" id="KW-1133">Transmembrane helix</keyword>
<comment type="subcellular location">
    <subcellularLocation>
        <location evidence="2">Cell membrane</location>
        <topology evidence="2">Multi-pass membrane protein</topology>
    </subcellularLocation>
</comment>
<dbReference type="Pfam" id="PF06580">
    <property type="entry name" value="His_kinase"/>
    <property type="match status" value="1"/>
</dbReference>
<dbReference type="GO" id="GO:0000155">
    <property type="term" value="F:phosphorelay sensor kinase activity"/>
    <property type="evidence" value="ECO:0007669"/>
    <property type="project" value="InterPro"/>
</dbReference>
<keyword evidence="7 13" id="KW-0812">Transmembrane</keyword>
<evidence type="ECO:0000313" key="16">
    <source>
        <dbReference type="Proteomes" id="UP000234789"/>
    </source>
</evidence>
<dbReference type="PANTHER" id="PTHR34220:SF7">
    <property type="entry name" value="SENSOR HISTIDINE KINASE YPDA"/>
    <property type="match status" value="1"/>
</dbReference>
<dbReference type="Gene3D" id="3.30.450.20">
    <property type="entry name" value="PAS domain"/>
    <property type="match status" value="2"/>
</dbReference>
<keyword evidence="10" id="KW-0902">Two-component regulatory system</keyword>
<dbReference type="SMART" id="SM00387">
    <property type="entry name" value="HATPase_c"/>
    <property type="match status" value="1"/>
</dbReference>
<evidence type="ECO:0000256" key="11">
    <source>
        <dbReference type="ARBA" id="ARBA00023136"/>
    </source>
</evidence>
<dbReference type="OrthoDB" id="9776552at2"/>
<protein>
    <recommendedName>
        <fullName evidence="3">histidine kinase</fullName>
        <ecNumber evidence="3">2.7.13.3</ecNumber>
    </recommendedName>
</protein>
<dbReference type="GO" id="GO:0005886">
    <property type="term" value="C:plasma membrane"/>
    <property type="evidence" value="ECO:0007669"/>
    <property type="project" value="UniProtKB-SubCell"/>
</dbReference>
<dbReference type="InterPro" id="IPR050640">
    <property type="entry name" value="Bact_2-comp_sensor_kinase"/>
</dbReference>
<dbReference type="Pfam" id="PF02743">
    <property type="entry name" value="dCache_1"/>
    <property type="match status" value="1"/>
</dbReference>
<feature type="transmembrane region" description="Helical" evidence="13">
    <location>
        <begin position="308"/>
        <end position="331"/>
    </location>
</feature>
<reference evidence="15 16" key="1">
    <citation type="submission" date="2017-05" db="EMBL/GenBank/DDBJ databases">
        <title>Functional genome analysis of Paenibacillus pasadenensis strain R16: insights on endophytic life style and antifungal activity.</title>
        <authorList>
            <person name="Passera A."/>
            <person name="Marcolungo L."/>
            <person name="Casati P."/>
            <person name="Brasca M."/>
            <person name="Quaglino F."/>
            <person name="Delledonne M."/>
        </authorList>
    </citation>
    <scope>NUCLEOTIDE SEQUENCE [LARGE SCALE GENOMIC DNA]</scope>
    <source>
        <strain evidence="15 16">R16</strain>
    </source>
</reference>
<dbReference type="Gene3D" id="3.30.565.10">
    <property type="entry name" value="Histidine kinase-like ATPase, C-terminal domain"/>
    <property type="match status" value="1"/>
</dbReference>
<dbReference type="PRINTS" id="PR00344">
    <property type="entry name" value="BCTRLSENSOR"/>
</dbReference>
<keyword evidence="16" id="KW-1185">Reference proteome</keyword>
<evidence type="ECO:0000256" key="10">
    <source>
        <dbReference type="ARBA" id="ARBA00023012"/>
    </source>
</evidence>
<organism evidence="15 16">
    <name type="scientific">Paenibacillus pasadenensis</name>
    <dbReference type="NCBI Taxonomy" id="217090"/>
    <lineage>
        <taxon>Bacteria</taxon>
        <taxon>Bacillati</taxon>
        <taxon>Bacillota</taxon>
        <taxon>Bacilli</taxon>
        <taxon>Bacillales</taxon>
        <taxon>Paenibacillaceae</taxon>
        <taxon>Paenibacillus</taxon>
    </lineage>
</organism>
<keyword evidence="4" id="KW-1003">Cell membrane</keyword>
<evidence type="ECO:0000256" key="7">
    <source>
        <dbReference type="ARBA" id="ARBA00022692"/>
    </source>
</evidence>
<evidence type="ECO:0000256" key="2">
    <source>
        <dbReference type="ARBA" id="ARBA00004651"/>
    </source>
</evidence>
<proteinExistence type="predicted"/>
<keyword evidence="11 13" id="KW-0472">Membrane</keyword>